<dbReference type="Proteomes" id="UP000323188">
    <property type="component" value="Unassembled WGS sequence"/>
</dbReference>
<proteinExistence type="inferred from homology"/>
<dbReference type="Pfam" id="PF07715">
    <property type="entry name" value="Plug"/>
    <property type="match status" value="1"/>
</dbReference>
<dbReference type="InterPro" id="IPR037066">
    <property type="entry name" value="Plug_dom_sf"/>
</dbReference>
<comment type="similarity">
    <text evidence="1">Belongs to the TonB-dependent receptor family.</text>
</comment>
<evidence type="ECO:0000256" key="1">
    <source>
        <dbReference type="PROSITE-ProRule" id="PRU01360"/>
    </source>
</evidence>
<dbReference type="InterPro" id="IPR039426">
    <property type="entry name" value="TonB-dep_rcpt-like"/>
</dbReference>
<reference evidence="4 5" key="1">
    <citation type="submission" date="2019-09" db="EMBL/GenBank/DDBJ databases">
        <authorList>
            <person name="Khan S.A."/>
            <person name="Jeon C.O."/>
            <person name="Chun B.H."/>
            <person name="Jeong S.E."/>
        </authorList>
    </citation>
    <scope>NUCLEOTIDE SEQUENCE [LARGE SCALE GENOMIC DNA]</scope>
    <source>
        <strain evidence="4 5">KCTC 42508</strain>
    </source>
</reference>
<sequence>MKYLFIFFLLISGFLQAQRRSSDKIHIEGIVLDGFGSPIKRAILYKDSVKTFVQTNKEGVFKTKISNQTKTLSIYSTEHGMATLFYNGEKRVQFVFPKEHIILTERDLEDLGFNTTAYRKGTIDPSRFEDYADIYQLIREMFTGIEVSGSNIVVRGKGSFGDTTPLFLVDDSFVQSISFINPAEVKSIKLLKGEDATLYGSRGANGVFLIYLKK</sequence>
<keyword evidence="1" id="KW-1134">Transmembrane beta strand</keyword>
<organism evidence="4 5">
    <name type="scientific">Maribacter flavus</name>
    <dbReference type="NCBI Taxonomy" id="1658664"/>
    <lineage>
        <taxon>Bacteria</taxon>
        <taxon>Pseudomonadati</taxon>
        <taxon>Bacteroidota</taxon>
        <taxon>Flavobacteriia</taxon>
        <taxon>Flavobacteriales</taxon>
        <taxon>Flavobacteriaceae</taxon>
        <taxon>Maribacter</taxon>
    </lineage>
</organism>
<evidence type="ECO:0000313" key="4">
    <source>
        <dbReference type="EMBL" id="KAA2216016.1"/>
    </source>
</evidence>
<evidence type="ECO:0000259" key="3">
    <source>
        <dbReference type="Pfam" id="PF07715"/>
    </source>
</evidence>
<feature type="chain" id="PRO_5022951870" evidence="2">
    <location>
        <begin position="18"/>
        <end position="214"/>
    </location>
</feature>
<keyword evidence="1" id="KW-0472">Membrane</keyword>
<gene>
    <name evidence="4" type="ORF">F0361_17685</name>
</gene>
<dbReference type="GO" id="GO:0009279">
    <property type="term" value="C:cell outer membrane"/>
    <property type="evidence" value="ECO:0007669"/>
    <property type="project" value="UniProtKB-SubCell"/>
</dbReference>
<dbReference type="InterPro" id="IPR008969">
    <property type="entry name" value="CarboxyPept-like_regulatory"/>
</dbReference>
<dbReference type="EMBL" id="VUOE01000003">
    <property type="protein sequence ID" value="KAA2216016.1"/>
    <property type="molecule type" value="Genomic_DNA"/>
</dbReference>
<keyword evidence="1" id="KW-0812">Transmembrane</keyword>
<comment type="subcellular location">
    <subcellularLocation>
        <location evidence="1">Cell outer membrane</location>
        <topology evidence="1">Multi-pass membrane protein</topology>
    </subcellularLocation>
</comment>
<keyword evidence="1" id="KW-0813">Transport</keyword>
<keyword evidence="2" id="KW-0732">Signal</keyword>
<dbReference type="InterPro" id="IPR012910">
    <property type="entry name" value="Plug_dom"/>
</dbReference>
<accession>A0A5B2TNI7</accession>
<protein>
    <submittedName>
        <fullName evidence="4">TonB-dependent receptor plug domain-containing protein</fullName>
    </submittedName>
</protein>
<dbReference type="RefSeq" id="WP_154920735.1">
    <property type="nucleotide sequence ID" value="NZ_VUOE01000003.1"/>
</dbReference>
<keyword evidence="4" id="KW-0675">Receptor</keyword>
<name>A0A5B2TNI7_9FLAO</name>
<dbReference type="PROSITE" id="PS52016">
    <property type="entry name" value="TONB_DEPENDENT_REC_3"/>
    <property type="match status" value="1"/>
</dbReference>
<feature type="signal peptide" evidence="2">
    <location>
        <begin position="1"/>
        <end position="17"/>
    </location>
</feature>
<evidence type="ECO:0000256" key="2">
    <source>
        <dbReference type="SAM" id="SignalP"/>
    </source>
</evidence>
<dbReference type="SUPFAM" id="SSF49464">
    <property type="entry name" value="Carboxypeptidase regulatory domain-like"/>
    <property type="match status" value="1"/>
</dbReference>
<keyword evidence="1" id="KW-0998">Cell outer membrane</keyword>
<dbReference type="Gene3D" id="2.170.130.10">
    <property type="entry name" value="TonB-dependent receptor, plug domain"/>
    <property type="match status" value="1"/>
</dbReference>
<dbReference type="SUPFAM" id="SSF56935">
    <property type="entry name" value="Porins"/>
    <property type="match status" value="1"/>
</dbReference>
<evidence type="ECO:0000313" key="5">
    <source>
        <dbReference type="Proteomes" id="UP000323188"/>
    </source>
</evidence>
<dbReference type="AlphaFoldDB" id="A0A5B2TNI7"/>
<feature type="domain" description="TonB-dependent receptor plug" evidence="3">
    <location>
        <begin position="144"/>
        <end position="207"/>
    </location>
</feature>
<comment type="caution">
    <text evidence="4">The sequence shown here is derived from an EMBL/GenBank/DDBJ whole genome shotgun (WGS) entry which is preliminary data.</text>
</comment>